<evidence type="ECO:0000256" key="6">
    <source>
        <dbReference type="ARBA" id="ARBA00023157"/>
    </source>
</evidence>
<keyword evidence="4" id="KW-0732">Signal</keyword>
<dbReference type="GO" id="GO:0003993">
    <property type="term" value="F:acid phosphatase activity"/>
    <property type="evidence" value="ECO:0007669"/>
    <property type="project" value="UniProtKB-EC"/>
</dbReference>
<dbReference type="GO" id="GO:0005886">
    <property type="term" value="C:plasma membrane"/>
    <property type="evidence" value="ECO:0007669"/>
    <property type="project" value="TreeGrafter"/>
</dbReference>
<dbReference type="SUPFAM" id="SSF53254">
    <property type="entry name" value="Phosphoglycerate mutase-like"/>
    <property type="match status" value="1"/>
</dbReference>
<dbReference type="PANTHER" id="PTHR11567">
    <property type="entry name" value="ACID PHOSPHATASE-RELATED"/>
    <property type="match status" value="1"/>
</dbReference>
<evidence type="ECO:0000256" key="7">
    <source>
        <dbReference type="ARBA" id="ARBA00023180"/>
    </source>
</evidence>
<evidence type="ECO:0000256" key="3">
    <source>
        <dbReference type="ARBA" id="ARBA00012646"/>
    </source>
</evidence>
<reference evidence="8" key="1">
    <citation type="submission" date="2025-08" db="UniProtKB">
        <authorList>
            <consortium name="Ensembl"/>
        </authorList>
    </citation>
    <scope>IDENTIFICATION</scope>
</reference>
<evidence type="ECO:0000313" key="8">
    <source>
        <dbReference type="Ensembl" id="ENSSPUP00000015858.1"/>
    </source>
</evidence>
<comment type="catalytic activity">
    <reaction evidence="1">
        <text>a phosphate monoester + H2O = an alcohol + phosphate</text>
        <dbReference type="Rhea" id="RHEA:15017"/>
        <dbReference type="ChEBI" id="CHEBI:15377"/>
        <dbReference type="ChEBI" id="CHEBI:30879"/>
        <dbReference type="ChEBI" id="CHEBI:43474"/>
        <dbReference type="ChEBI" id="CHEBI:67140"/>
        <dbReference type="EC" id="3.1.3.2"/>
    </reaction>
</comment>
<keyword evidence="7" id="KW-0325">Glycoprotein</keyword>
<protein>
    <recommendedName>
        <fullName evidence="3">acid phosphatase</fullName>
        <ecNumber evidence="3">3.1.3.2</ecNumber>
    </recommendedName>
</protein>
<evidence type="ECO:0000256" key="4">
    <source>
        <dbReference type="ARBA" id="ARBA00022729"/>
    </source>
</evidence>
<dbReference type="Proteomes" id="UP000694392">
    <property type="component" value="Unplaced"/>
</dbReference>
<keyword evidence="9" id="KW-1185">Reference proteome</keyword>
<accession>A0A8D0H8N2</accession>
<evidence type="ECO:0000256" key="1">
    <source>
        <dbReference type="ARBA" id="ARBA00000032"/>
    </source>
</evidence>
<dbReference type="InterPro" id="IPR050645">
    <property type="entry name" value="Histidine_acid_phosphatase"/>
</dbReference>
<dbReference type="AlphaFoldDB" id="A0A8D0H8N2"/>
<name>A0A8D0H8N2_SPHPU</name>
<sequence length="181" mass="21227">MDCLWQLIFWFQNTLTMGIGILTVLHASHCLDHNPPQRLKLHTVFRHGDRTPFENFPTNLYNESDWPQGFGQLTKIGMQQHYEFGQHLRNRYSNFLNATYNRHEIYVRSTDYDRTIMSAQANLAGLFPPTGSQIWHPEILWQPIPVHVVPMSHDRDCQVFTQAKPPTPLSHELKENEYSLL</sequence>
<evidence type="ECO:0000256" key="5">
    <source>
        <dbReference type="ARBA" id="ARBA00022801"/>
    </source>
</evidence>
<keyword evidence="6" id="KW-1015">Disulfide bond</keyword>
<dbReference type="Gene3D" id="3.40.50.1240">
    <property type="entry name" value="Phosphoglycerate mutase-like"/>
    <property type="match status" value="1"/>
</dbReference>
<dbReference type="Ensembl" id="ENSSPUT00000016905.1">
    <property type="protein sequence ID" value="ENSSPUP00000015858.1"/>
    <property type="gene ID" value="ENSSPUG00000012249.1"/>
</dbReference>
<keyword evidence="5" id="KW-0378">Hydrolase</keyword>
<dbReference type="EC" id="3.1.3.2" evidence="3"/>
<proteinExistence type="inferred from homology"/>
<comment type="similarity">
    <text evidence="2">Belongs to the histidine acid phosphatase family.</text>
</comment>
<evidence type="ECO:0000256" key="2">
    <source>
        <dbReference type="ARBA" id="ARBA00005375"/>
    </source>
</evidence>
<reference evidence="8" key="2">
    <citation type="submission" date="2025-09" db="UniProtKB">
        <authorList>
            <consortium name="Ensembl"/>
        </authorList>
    </citation>
    <scope>IDENTIFICATION</scope>
</reference>
<dbReference type="GeneTree" id="ENSGT00940000160450"/>
<dbReference type="PANTHER" id="PTHR11567:SF211">
    <property type="entry name" value="PROSTATIC ACID PHOSPHATASE"/>
    <property type="match status" value="1"/>
</dbReference>
<dbReference type="Pfam" id="PF00328">
    <property type="entry name" value="His_Phos_2"/>
    <property type="match status" value="1"/>
</dbReference>
<evidence type="ECO:0000313" key="9">
    <source>
        <dbReference type="Proteomes" id="UP000694392"/>
    </source>
</evidence>
<dbReference type="InterPro" id="IPR029033">
    <property type="entry name" value="His_PPase_superfam"/>
</dbReference>
<dbReference type="InterPro" id="IPR000560">
    <property type="entry name" value="His_Pase_clade-2"/>
</dbReference>
<organism evidence="8 9">
    <name type="scientific">Sphenodon punctatus</name>
    <name type="common">Tuatara</name>
    <name type="synonym">Hatteria punctata</name>
    <dbReference type="NCBI Taxonomy" id="8508"/>
    <lineage>
        <taxon>Eukaryota</taxon>
        <taxon>Metazoa</taxon>
        <taxon>Chordata</taxon>
        <taxon>Craniata</taxon>
        <taxon>Vertebrata</taxon>
        <taxon>Euteleostomi</taxon>
        <taxon>Lepidosauria</taxon>
        <taxon>Sphenodontia</taxon>
        <taxon>Sphenodontidae</taxon>
        <taxon>Sphenodon</taxon>
    </lineage>
</organism>
<dbReference type="CDD" id="cd07061">
    <property type="entry name" value="HP_HAP_like"/>
    <property type="match status" value="1"/>
</dbReference>